<sequence>MRRSAALTLLLLLTVTFGPLLCRIGGDQAWLAGRAATAAADWRAGDATPAAALDATGPADGTAAARPATERPATERPATERPAAAHHGPRLDPAAPLAVTQAPKRCSDRHAPGPEETAPLPAPHRGEPLAPATIGPGPLAVDLPVQCALARPPTGSASVIDHTALLPVLRI</sequence>
<reference evidence="2 3" key="2">
    <citation type="journal article" date="2015" name="Stand. Genomic Sci.">
        <title>Draft genome sequence of marine-derived Streptomyces sp. TP-A0598, a producer of anti-MRSA antibiotic lydicamycins.</title>
        <authorList>
            <person name="Komaki H."/>
            <person name="Ichikawa N."/>
            <person name="Hosoyama A."/>
            <person name="Fujita N."/>
            <person name="Igarashi Y."/>
        </authorList>
    </citation>
    <scope>NUCLEOTIDE SEQUENCE [LARGE SCALE GENOMIC DNA]</scope>
    <source>
        <strain evidence="2 3">NBRC 110027</strain>
    </source>
</reference>
<comment type="caution">
    <text evidence="2">The sequence shown here is derived from an EMBL/GenBank/DDBJ whole genome shotgun (WGS) entry which is preliminary data.</text>
</comment>
<organism evidence="2 3">
    <name type="scientific">Streptomyces lydicamycinicus</name>
    <dbReference type="NCBI Taxonomy" id="1546107"/>
    <lineage>
        <taxon>Bacteria</taxon>
        <taxon>Bacillati</taxon>
        <taxon>Actinomycetota</taxon>
        <taxon>Actinomycetes</taxon>
        <taxon>Kitasatosporales</taxon>
        <taxon>Streptomycetaceae</taxon>
        <taxon>Streptomyces</taxon>
    </lineage>
</organism>
<protein>
    <submittedName>
        <fullName evidence="2">Uncharacterized protein</fullName>
    </submittedName>
</protein>
<dbReference type="AlphaFoldDB" id="A0A0P4R138"/>
<accession>A0A0P4R138</accession>
<name>A0A0P4R138_9ACTN</name>
<feature type="region of interest" description="Disordered" evidence="1">
    <location>
        <begin position="51"/>
        <end position="133"/>
    </location>
</feature>
<dbReference type="EMBL" id="BBNO01000001">
    <property type="protein sequence ID" value="GAO06497.1"/>
    <property type="molecule type" value="Genomic_DNA"/>
</dbReference>
<dbReference type="Proteomes" id="UP000048965">
    <property type="component" value="Unassembled WGS sequence"/>
</dbReference>
<evidence type="ECO:0000256" key="1">
    <source>
        <dbReference type="SAM" id="MobiDB-lite"/>
    </source>
</evidence>
<keyword evidence="3" id="KW-1185">Reference proteome</keyword>
<feature type="compositionally biased region" description="Basic and acidic residues" evidence="1">
    <location>
        <begin position="68"/>
        <end position="79"/>
    </location>
</feature>
<evidence type="ECO:0000313" key="3">
    <source>
        <dbReference type="Proteomes" id="UP000048965"/>
    </source>
</evidence>
<reference evidence="3" key="1">
    <citation type="submission" date="2014-09" db="EMBL/GenBank/DDBJ databases">
        <title>Whole genome shotgun sequence of Streptomyces sp. NBRC 110027.</title>
        <authorList>
            <person name="Komaki H."/>
            <person name="Ichikawa N."/>
            <person name="Katano-Makiyama Y."/>
            <person name="Hosoyama A."/>
            <person name="Hashimoto M."/>
            <person name="Uohara A."/>
            <person name="Kitahashi Y."/>
            <person name="Ohji S."/>
            <person name="Kimura A."/>
            <person name="Yamazoe A."/>
            <person name="Igarashi Y."/>
            <person name="Fujita N."/>
        </authorList>
    </citation>
    <scope>NUCLEOTIDE SEQUENCE [LARGE SCALE GENOMIC DNA]</scope>
    <source>
        <strain evidence="3">NBRC 110027</strain>
    </source>
</reference>
<gene>
    <name evidence="2" type="ORF">TPA0598_01_08680</name>
</gene>
<proteinExistence type="predicted"/>
<evidence type="ECO:0000313" key="2">
    <source>
        <dbReference type="EMBL" id="GAO06497.1"/>
    </source>
</evidence>
<feature type="compositionally biased region" description="Low complexity" evidence="1">
    <location>
        <begin position="51"/>
        <end position="67"/>
    </location>
</feature>